<organism evidence="1 2">
    <name type="scientific">Eretmocerus hayati</name>
    <dbReference type="NCBI Taxonomy" id="131215"/>
    <lineage>
        <taxon>Eukaryota</taxon>
        <taxon>Metazoa</taxon>
        <taxon>Ecdysozoa</taxon>
        <taxon>Arthropoda</taxon>
        <taxon>Hexapoda</taxon>
        <taxon>Insecta</taxon>
        <taxon>Pterygota</taxon>
        <taxon>Neoptera</taxon>
        <taxon>Endopterygota</taxon>
        <taxon>Hymenoptera</taxon>
        <taxon>Apocrita</taxon>
        <taxon>Proctotrupomorpha</taxon>
        <taxon>Chalcidoidea</taxon>
        <taxon>Aphelinidae</taxon>
        <taxon>Aphelininae</taxon>
        <taxon>Eretmocerus</taxon>
    </lineage>
</organism>
<reference evidence="1" key="1">
    <citation type="submission" date="2023-04" db="EMBL/GenBank/DDBJ databases">
        <title>A chromosome-level genome assembly of the parasitoid wasp Eretmocerus hayati.</title>
        <authorList>
            <person name="Zhong Y."/>
            <person name="Liu S."/>
            <person name="Liu Y."/>
        </authorList>
    </citation>
    <scope>NUCLEOTIDE SEQUENCE</scope>
    <source>
        <strain evidence="1">ZJU_SS_LIU_2023</strain>
    </source>
</reference>
<name>A0ACC2P8Y7_9HYME</name>
<sequence>MTIEESRGSQRPYRYGMVLLCIGAVINWLGLAEHYNEPVRYVGVTCIVAGALLICVAMCCWLHTPPTRTSSHTQRSSHPITAQIDDPIHVISVDDTSTGSRQKPPDYEAVADAPPSYDDAIKLNPGQLAWSGHHNHYPHHLHRHRGSIGPVSAPIEHTQLPGSVIVVPVHGRGEPTNMSPPPPYAR</sequence>
<dbReference type="EMBL" id="CM056742">
    <property type="protein sequence ID" value="KAJ8680064.1"/>
    <property type="molecule type" value="Genomic_DNA"/>
</dbReference>
<accession>A0ACC2P8Y7</accession>
<comment type="caution">
    <text evidence="1">The sequence shown here is derived from an EMBL/GenBank/DDBJ whole genome shotgun (WGS) entry which is preliminary data.</text>
</comment>
<evidence type="ECO:0000313" key="1">
    <source>
        <dbReference type="EMBL" id="KAJ8680064.1"/>
    </source>
</evidence>
<protein>
    <submittedName>
        <fullName evidence="1">Uncharacterized protein</fullName>
    </submittedName>
</protein>
<evidence type="ECO:0000313" key="2">
    <source>
        <dbReference type="Proteomes" id="UP001239111"/>
    </source>
</evidence>
<dbReference type="Proteomes" id="UP001239111">
    <property type="component" value="Chromosome 2"/>
</dbReference>
<proteinExistence type="predicted"/>
<gene>
    <name evidence="1" type="ORF">QAD02_015851</name>
</gene>
<keyword evidence="2" id="KW-1185">Reference proteome</keyword>